<name>A0A1I6RF13_9FLAO</name>
<gene>
    <name evidence="2" type="ORF">SAMN04488006_2396</name>
</gene>
<evidence type="ECO:0000313" key="3">
    <source>
        <dbReference type="Proteomes" id="UP000199312"/>
    </source>
</evidence>
<proteinExistence type="predicted"/>
<dbReference type="EMBL" id="FOZP01000006">
    <property type="protein sequence ID" value="SFS63160.1"/>
    <property type="molecule type" value="Genomic_DNA"/>
</dbReference>
<reference evidence="3" key="1">
    <citation type="submission" date="2016-10" db="EMBL/GenBank/DDBJ databases">
        <authorList>
            <person name="Varghese N."/>
            <person name="Submissions S."/>
        </authorList>
    </citation>
    <scope>NUCLEOTIDE SEQUENCE [LARGE SCALE GENOMIC DNA]</scope>
    <source>
        <strain evidence="3">DSM 24450</strain>
    </source>
</reference>
<organism evidence="2 3">
    <name type="scientific">Lutibacter maritimus</name>
    <dbReference type="NCBI Taxonomy" id="593133"/>
    <lineage>
        <taxon>Bacteria</taxon>
        <taxon>Pseudomonadati</taxon>
        <taxon>Bacteroidota</taxon>
        <taxon>Flavobacteriia</taxon>
        <taxon>Flavobacteriales</taxon>
        <taxon>Flavobacteriaceae</taxon>
        <taxon>Lutibacter</taxon>
    </lineage>
</organism>
<dbReference type="AlphaFoldDB" id="A0A1I6RF13"/>
<protein>
    <recommendedName>
        <fullName evidence="1">GmrSD restriction endonucleases N-terminal domain-containing protein</fullName>
    </recommendedName>
</protein>
<dbReference type="PANTHER" id="PTHR35149">
    <property type="entry name" value="SLL5132 PROTEIN"/>
    <property type="match status" value="1"/>
</dbReference>
<sequence>MSTNEIQTQSGERLTFFQLFNEKKYQIEIPIIQRDYAQGRNSTSEIRNLFIDALYNYLEENKKHRDLDFVYGSLLNENNENDTKFIPLDGQQRLTTLFLLHWYLANKDGEIDLFRKNLSIDNKSKFTYETRTSSKEFCDALINSNIDLDNLLPSDKDKKNNISKTIQDCGWYYLSWESDPTIKSMLVMLDTIHEKFKNASNFFERLISVDNPVITFQFLNLNEFKLTDDLYIKMNARGKPLTPFENFKAKFEQLIARTNFTDPPVYKLEHNGVEKDVPVQEYFSFKIDTDWSNLFWNYRNEKYVFDDKIMNLLRATIVNHYAKHSSENNVKFLIDRDKKNTTISFQQYKNLAGFDETFIIQFIELLDSIKNGNNPIKTFLNGSFYYDEQAIFKKAIENDFDNFTQRVQFYAYCQYLIFWKSDKGLLEWMRVIHNLSENTIYNSEREFIRSIKGISKLLPFSNNILAHLISGSKIEGFNNQQLIEEEIKALLIQDDKWESAILKMEQHNYFKGQISFLLYFSGISDYHNNNKDCNWSGVDNDLYFKSFQNYAKKATTIFDENGLIKFKDNLWRRALLTKGNYLLSEGSNISFLIDFDRDISWKRLLFDGGSRVIPYDKGFRRDYIKQVFDDANFDENEIENSLRTIIKDSISSVTDWRRNFIDIPELLDYLGPKNYIRFINEDRIFLLSKERMNGMHSEYYSHSFFYKYVNKKETVPFKSSFYFYSNKDEDWPCIVISDWKYEGDNFEIHIKYDPLKKLYELVFFDTGENELNKKVDEILNLNNLKDDDGEGYYSIFSTESDIASVLNKLLSSFKNL</sequence>
<keyword evidence="3" id="KW-1185">Reference proteome</keyword>
<evidence type="ECO:0000259" key="1">
    <source>
        <dbReference type="Pfam" id="PF03235"/>
    </source>
</evidence>
<dbReference type="STRING" id="593133.SAMN04488006_2396"/>
<dbReference type="InterPro" id="IPR004919">
    <property type="entry name" value="GmrSD_N"/>
</dbReference>
<dbReference type="OrthoDB" id="3654724at2"/>
<dbReference type="Proteomes" id="UP000199312">
    <property type="component" value="Unassembled WGS sequence"/>
</dbReference>
<dbReference type="Pfam" id="PF03235">
    <property type="entry name" value="GmrSD_N"/>
    <property type="match status" value="1"/>
</dbReference>
<accession>A0A1I6RF13</accession>
<dbReference type="RefSeq" id="WP_090226940.1">
    <property type="nucleotide sequence ID" value="NZ_FOZP01000006.1"/>
</dbReference>
<feature type="domain" description="GmrSD restriction endonucleases N-terminal" evidence="1">
    <location>
        <begin position="18"/>
        <end position="251"/>
    </location>
</feature>
<dbReference type="PANTHER" id="PTHR35149:SF2">
    <property type="entry name" value="DUF262 DOMAIN-CONTAINING PROTEIN"/>
    <property type="match status" value="1"/>
</dbReference>
<evidence type="ECO:0000313" key="2">
    <source>
        <dbReference type="EMBL" id="SFS63160.1"/>
    </source>
</evidence>